<accession>A0A6C0GSY1</accession>
<name>A0A6C0GSY1_9BACT</name>
<reference evidence="1 2" key="1">
    <citation type="submission" date="2020-01" db="EMBL/GenBank/DDBJ databases">
        <authorList>
            <person name="Kim M.K."/>
        </authorList>
    </citation>
    <scope>NUCLEOTIDE SEQUENCE [LARGE SCALE GENOMIC DNA]</scope>
    <source>
        <strain evidence="1 2">172606-1</strain>
    </source>
</reference>
<gene>
    <name evidence="1" type="ORF">GXP67_33695</name>
</gene>
<dbReference type="EMBL" id="CP048222">
    <property type="protein sequence ID" value="QHT71258.1"/>
    <property type="molecule type" value="Genomic_DNA"/>
</dbReference>
<dbReference type="AlphaFoldDB" id="A0A6C0GSY1"/>
<proteinExistence type="predicted"/>
<dbReference type="KEGG" id="rhoz:GXP67_33695"/>
<evidence type="ECO:0000313" key="2">
    <source>
        <dbReference type="Proteomes" id="UP000480178"/>
    </source>
</evidence>
<protein>
    <submittedName>
        <fullName evidence="1">Uncharacterized protein</fullName>
    </submittedName>
</protein>
<sequence>MKEVLKTENQKNNKNSMSERINEKWGERWMWEEAFFILPFSFVTDTQAGSKLSLCPLLGMQKKSKTA</sequence>
<evidence type="ECO:0000313" key="1">
    <source>
        <dbReference type="EMBL" id="QHT71258.1"/>
    </source>
</evidence>
<keyword evidence="2" id="KW-1185">Reference proteome</keyword>
<dbReference type="RefSeq" id="WP_162447197.1">
    <property type="nucleotide sequence ID" value="NZ_CP048222.1"/>
</dbReference>
<dbReference type="Proteomes" id="UP000480178">
    <property type="component" value="Chromosome"/>
</dbReference>
<organism evidence="1 2">
    <name type="scientific">Rhodocytophaga rosea</name>
    <dbReference type="NCBI Taxonomy" id="2704465"/>
    <lineage>
        <taxon>Bacteria</taxon>
        <taxon>Pseudomonadati</taxon>
        <taxon>Bacteroidota</taxon>
        <taxon>Cytophagia</taxon>
        <taxon>Cytophagales</taxon>
        <taxon>Rhodocytophagaceae</taxon>
        <taxon>Rhodocytophaga</taxon>
    </lineage>
</organism>